<name>A0A6H9YT28_9ACTN</name>
<feature type="transmembrane region" description="Helical" evidence="2">
    <location>
        <begin position="90"/>
        <end position="108"/>
    </location>
</feature>
<dbReference type="RefSeq" id="WP_151566891.1">
    <property type="nucleotide sequence ID" value="NZ_WBMT01000021.1"/>
</dbReference>
<dbReference type="AlphaFoldDB" id="A0A6H9YT28"/>
<evidence type="ECO:0000256" key="2">
    <source>
        <dbReference type="SAM" id="Phobius"/>
    </source>
</evidence>
<keyword evidence="4" id="KW-1185">Reference proteome</keyword>
<accession>A0A6H9YT28</accession>
<sequence>MSKERARRRAEREAAAAKAAAEHAERQAKETRRRDRRRRLAAMVPRPVRVRRQGGELARKRRIQNRVVLGAFLAVQVVGWFLLATWGARLALFALSVFLVPVFVTLAFDRRR</sequence>
<dbReference type="EMBL" id="WBMT01000021">
    <property type="protein sequence ID" value="KAB2342760.1"/>
    <property type="molecule type" value="Genomic_DNA"/>
</dbReference>
<feature type="compositionally biased region" description="Basic and acidic residues" evidence="1">
    <location>
        <begin position="1"/>
        <end position="33"/>
    </location>
</feature>
<proteinExistence type="predicted"/>
<dbReference type="OrthoDB" id="3544489at2"/>
<comment type="caution">
    <text evidence="3">The sequence shown here is derived from an EMBL/GenBank/DDBJ whole genome shotgun (WGS) entry which is preliminary data.</text>
</comment>
<feature type="transmembrane region" description="Helical" evidence="2">
    <location>
        <begin position="67"/>
        <end position="84"/>
    </location>
</feature>
<evidence type="ECO:0000313" key="3">
    <source>
        <dbReference type="EMBL" id="KAB2342760.1"/>
    </source>
</evidence>
<keyword evidence="2" id="KW-1133">Transmembrane helix</keyword>
<evidence type="ECO:0000256" key="1">
    <source>
        <dbReference type="SAM" id="MobiDB-lite"/>
    </source>
</evidence>
<gene>
    <name evidence="3" type="ORF">F8566_37695</name>
</gene>
<keyword evidence="2" id="KW-0472">Membrane</keyword>
<keyword evidence="2" id="KW-0812">Transmembrane</keyword>
<organism evidence="3 4">
    <name type="scientific">Actinomadura rudentiformis</name>
    <dbReference type="NCBI Taxonomy" id="359158"/>
    <lineage>
        <taxon>Bacteria</taxon>
        <taxon>Bacillati</taxon>
        <taxon>Actinomycetota</taxon>
        <taxon>Actinomycetes</taxon>
        <taxon>Streptosporangiales</taxon>
        <taxon>Thermomonosporaceae</taxon>
        <taxon>Actinomadura</taxon>
    </lineage>
</organism>
<protein>
    <submittedName>
        <fullName evidence="3">Uncharacterized protein</fullName>
    </submittedName>
</protein>
<feature type="region of interest" description="Disordered" evidence="1">
    <location>
        <begin position="1"/>
        <end position="39"/>
    </location>
</feature>
<dbReference type="Proteomes" id="UP000468735">
    <property type="component" value="Unassembled WGS sequence"/>
</dbReference>
<evidence type="ECO:0000313" key="4">
    <source>
        <dbReference type="Proteomes" id="UP000468735"/>
    </source>
</evidence>
<reference evidence="3 4" key="1">
    <citation type="submission" date="2019-09" db="EMBL/GenBank/DDBJ databases">
        <title>Actinomadura physcomitrii sp. nov., a novel actinomycete isolated from moss [Physcomitrium sphaericum (Ludw) Fuernr].</title>
        <authorList>
            <person name="Zhuang X."/>
            <person name="Liu C."/>
        </authorList>
    </citation>
    <scope>NUCLEOTIDE SEQUENCE [LARGE SCALE GENOMIC DNA]</scope>
    <source>
        <strain evidence="3 4">HMC1</strain>
    </source>
</reference>